<feature type="region of interest" description="Disordered" evidence="1">
    <location>
        <begin position="1"/>
        <end position="28"/>
    </location>
</feature>
<dbReference type="Gene3D" id="1.10.510.10">
    <property type="entry name" value="Transferase(Phosphotransferase) domain 1"/>
    <property type="match status" value="1"/>
</dbReference>
<dbReference type="OrthoDB" id="5592585at2759"/>
<evidence type="ECO:0000256" key="1">
    <source>
        <dbReference type="SAM" id="MobiDB-lite"/>
    </source>
</evidence>
<sequence>MVEDAGPALDDDRDSSDEQESSDDEESNVVDVGDLLNRTFQITGRCTYLYEATYKGKRAVLKFSSTRTNRLPEGAVYKVLNNYKVSRADGGEKGVPNLPQVFLSGNLVEDFDSFRLEFLVMEHCGTPIVEHIRGMRESKDDSVRSQAAAQATIYVEQVTSTLTMALAAGVLHRDILPGNIAIKDRKAFVIDWGYAKLFSEPSDKGFAMEIAKRWSFDWKVVLPVEGAKDPFTGTPMYMSARLLLKAKTRSIYDELESLFYVILDAFSDRIRASSRKTKSSKPTARPPGFKFYSSEVTALTRLSCMQSSKCFLGKFDVVADSTVAPIKMLDDMRRFLFFSGDVHIGARFSRKRTFRACLTTRRLLVSWARRQRAVFFPWWAETSVALAGEWAGKWVGKSSSPCCRDLRIETVARLK</sequence>
<dbReference type="PANTHER" id="PTHR11909">
    <property type="entry name" value="CASEIN KINASE-RELATED"/>
    <property type="match status" value="1"/>
</dbReference>
<dbReference type="EMBL" id="JANBUH010000556">
    <property type="protein sequence ID" value="KAJ2750469.1"/>
    <property type="molecule type" value="Genomic_DNA"/>
</dbReference>
<keyword evidence="4" id="KW-1185">Reference proteome</keyword>
<accession>A0A9W8GQX4</accession>
<dbReference type="InterPro" id="IPR050235">
    <property type="entry name" value="CK1_Ser-Thr_kinase"/>
</dbReference>
<dbReference type="SUPFAM" id="SSF56112">
    <property type="entry name" value="Protein kinase-like (PK-like)"/>
    <property type="match status" value="1"/>
</dbReference>
<gene>
    <name evidence="3" type="ORF">GGI19_005091</name>
</gene>
<protein>
    <recommendedName>
        <fullName evidence="2">Protein kinase domain-containing protein</fullName>
    </recommendedName>
</protein>
<proteinExistence type="predicted"/>
<reference evidence="3" key="1">
    <citation type="submission" date="2022-07" db="EMBL/GenBank/DDBJ databases">
        <title>Phylogenomic reconstructions and comparative analyses of Kickxellomycotina fungi.</title>
        <authorList>
            <person name="Reynolds N.K."/>
            <person name="Stajich J.E."/>
            <person name="Barry K."/>
            <person name="Grigoriev I.V."/>
            <person name="Crous P."/>
            <person name="Smith M.E."/>
        </authorList>
    </citation>
    <scope>NUCLEOTIDE SEQUENCE</scope>
    <source>
        <strain evidence="3">BCRC 34297</strain>
    </source>
</reference>
<dbReference type="AlphaFoldDB" id="A0A9W8GQX4"/>
<comment type="caution">
    <text evidence="3">The sequence shown here is derived from an EMBL/GenBank/DDBJ whole genome shotgun (WGS) entry which is preliminary data.</text>
</comment>
<evidence type="ECO:0000313" key="3">
    <source>
        <dbReference type="EMBL" id="KAJ2750469.1"/>
    </source>
</evidence>
<name>A0A9W8GQX4_9FUNG</name>
<dbReference type="Proteomes" id="UP001140011">
    <property type="component" value="Unassembled WGS sequence"/>
</dbReference>
<organism evidence="3 4">
    <name type="scientific">Coemansia pectinata</name>
    <dbReference type="NCBI Taxonomy" id="1052879"/>
    <lineage>
        <taxon>Eukaryota</taxon>
        <taxon>Fungi</taxon>
        <taxon>Fungi incertae sedis</taxon>
        <taxon>Zoopagomycota</taxon>
        <taxon>Kickxellomycotina</taxon>
        <taxon>Kickxellomycetes</taxon>
        <taxon>Kickxellales</taxon>
        <taxon>Kickxellaceae</taxon>
        <taxon>Coemansia</taxon>
    </lineage>
</organism>
<dbReference type="Pfam" id="PF17667">
    <property type="entry name" value="Pkinase_fungal"/>
    <property type="match status" value="1"/>
</dbReference>
<feature type="domain" description="Protein kinase" evidence="2">
    <location>
        <begin position="35"/>
        <end position="364"/>
    </location>
</feature>
<dbReference type="GO" id="GO:0005524">
    <property type="term" value="F:ATP binding"/>
    <property type="evidence" value="ECO:0007669"/>
    <property type="project" value="InterPro"/>
</dbReference>
<evidence type="ECO:0000313" key="4">
    <source>
        <dbReference type="Proteomes" id="UP001140011"/>
    </source>
</evidence>
<evidence type="ECO:0000259" key="2">
    <source>
        <dbReference type="PROSITE" id="PS50011"/>
    </source>
</evidence>
<dbReference type="GO" id="GO:0004672">
    <property type="term" value="F:protein kinase activity"/>
    <property type="evidence" value="ECO:0007669"/>
    <property type="project" value="InterPro"/>
</dbReference>
<dbReference type="InterPro" id="IPR040976">
    <property type="entry name" value="Pkinase_fungal"/>
</dbReference>
<dbReference type="InterPro" id="IPR000719">
    <property type="entry name" value="Prot_kinase_dom"/>
</dbReference>
<dbReference type="PROSITE" id="PS50011">
    <property type="entry name" value="PROTEIN_KINASE_DOM"/>
    <property type="match status" value="1"/>
</dbReference>
<dbReference type="InterPro" id="IPR011009">
    <property type="entry name" value="Kinase-like_dom_sf"/>
</dbReference>
<dbReference type="SMART" id="SM00220">
    <property type="entry name" value="S_TKc"/>
    <property type="match status" value="1"/>
</dbReference>